<reference evidence="3" key="1">
    <citation type="submission" date="2020-05" db="EMBL/GenBank/DDBJ databases">
        <authorList>
            <person name="Chiriac C."/>
            <person name="Salcher M."/>
            <person name="Ghai R."/>
            <person name="Kavagutti S V."/>
        </authorList>
    </citation>
    <scope>NUCLEOTIDE SEQUENCE</scope>
</reference>
<feature type="region of interest" description="Disordered" evidence="1">
    <location>
        <begin position="136"/>
        <end position="155"/>
    </location>
</feature>
<proteinExistence type="predicted"/>
<dbReference type="InterPro" id="IPR003729">
    <property type="entry name" value="Bi_nuclease_dom"/>
</dbReference>
<dbReference type="AlphaFoldDB" id="A0A6J6BUB1"/>
<organism evidence="3">
    <name type="scientific">freshwater metagenome</name>
    <dbReference type="NCBI Taxonomy" id="449393"/>
    <lineage>
        <taxon>unclassified sequences</taxon>
        <taxon>metagenomes</taxon>
        <taxon>ecological metagenomes</taxon>
    </lineage>
</organism>
<evidence type="ECO:0000259" key="2">
    <source>
        <dbReference type="PROSITE" id="PS51658"/>
    </source>
</evidence>
<dbReference type="EMBL" id="CAEZSL010000065">
    <property type="protein sequence ID" value="CAB4542314.1"/>
    <property type="molecule type" value="Genomic_DNA"/>
</dbReference>
<accession>A0A6J6BUB1</accession>
<dbReference type="InterPro" id="IPR036104">
    <property type="entry name" value="BFN_sf"/>
</dbReference>
<protein>
    <submittedName>
        <fullName evidence="3">Unannotated protein</fullName>
    </submittedName>
</protein>
<dbReference type="PROSITE" id="PS51658">
    <property type="entry name" value="BFN"/>
    <property type="match status" value="1"/>
</dbReference>
<dbReference type="Gene3D" id="3.10.690.10">
    <property type="entry name" value="Bifunctional nuclease domain"/>
    <property type="match status" value="1"/>
</dbReference>
<dbReference type="PANTHER" id="PTHR15160">
    <property type="entry name" value="VON HIPPEL-LINDAU PROTEIN"/>
    <property type="match status" value="1"/>
</dbReference>
<evidence type="ECO:0000313" key="3">
    <source>
        <dbReference type="EMBL" id="CAB4542314.1"/>
    </source>
</evidence>
<dbReference type="GO" id="GO:0004518">
    <property type="term" value="F:nuclease activity"/>
    <property type="evidence" value="ECO:0007669"/>
    <property type="project" value="InterPro"/>
</dbReference>
<name>A0A6J6BUB1_9ZZZZ</name>
<evidence type="ECO:0000256" key="1">
    <source>
        <dbReference type="SAM" id="MobiDB-lite"/>
    </source>
</evidence>
<gene>
    <name evidence="3" type="ORF">UFOPK1421_00717</name>
</gene>
<dbReference type="Pfam" id="PF02577">
    <property type="entry name" value="BFN_dom"/>
    <property type="match status" value="1"/>
</dbReference>
<sequence length="180" mass="19595">MTPMELIGVRLDVAGNIPVLFLREREGLRRLLPIYIGTPEASSIQWASEGKESPRPLTHDLVVNLLGALGAILERVVITEVNEGTFFAELHLQSRTGSVIVSSRPSDAIAIAVRSGCAIYCQSEVLDVAGKIVTTDEPVEESSDPDDLEASLQGDMASTDDLVDEFRDFIESINPEDFQP</sequence>
<feature type="domain" description="BFN" evidence="2">
    <location>
        <begin position="1"/>
        <end position="133"/>
    </location>
</feature>
<dbReference type="PANTHER" id="PTHR15160:SF1">
    <property type="entry name" value="VON HIPPEL-LINDAU DISEASE TUMOR SUPPRESSOR"/>
    <property type="match status" value="1"/>
</dbReference>
<dbReference type="SUPFAM" id="SSF103256">
    <property type="entry name" value="Hypothetical protein TM0160"/>
    <property type="match status" value="1"/>
</dbReference>
<feature type="compositionally biased region" description="Acidic residues" evidence="1">
    <location>
        <begin position="137"/>
        <end position="149"/>
    </location>
</feature>